<evidence type="ECO:0000313" key="5">
    <source>
        <dbReference type="EMBL" id="KAF2136563.1"/>
    </source>
</evidence>
<dbReference type="PANTHER" id="PTHR20963">
    <property type="entry name" value="MULTIPLE INOSITOL POLYPHOSPHATE PHOSPHATASE-RELATED"/>
    <property type="match status" value="1"/>
</dbReference>
<dbReference type="EC" id="3.1.3.8" evidence="2"/>
<dbReference type="AlphaFoldDB" id="A0A6A6AZE8"/>
<proteinExistence type="inferred from homology"/>
<dbReference type="GO" id="GO:0003993">
    <property type="term" value="F:acid phosphatase activity"/>
    <property type="evidence" value="ECO:0007669"/>
    <property type="project" value="TreeGrafter"/>
</dbReference>
<dbReference type="Pfam" id="PF00328">
    <property type="entry name" value="His_Phos_2"/>
    <property type="match status" value="1"/>
</dbReference>
<keyword evidence="3" id="KW-0378">Hydrolase</keyword>
<sequence>MVSTSRNLVLAAAALCLTSSGVNAAAIEARRTASSSDVPQHFQTSPELFAGPTETGQAPFLAETNAAPFPSVSYIPPQPLETQVPIAGNKHNGNVFQHMGELSHYFPSPDGFGVDEFALPPATNISALHMLHRHGARYPTSGTGAEKLGKRIADASGKFEATGKLAFLEGWEYKLGKEILVPIGKQELFDSGTQHYYQYGHLFPNNGSKIIARSTTQDRMTQSAEYFLTGFFGLGWTQNATLELIIEEDGYNNSLAGYHMCNNSNAGVNQGGLNATKQWAEIYLVNATERIKKQISGLDWELKDTYDAQSLCAYETVALGFSHFCSLFTYEEWLGYEYSVDLFFAGSNGFQAPTGRAVGIGYVQEILARLNHHVIDRPEAQINVTLDNNTLTFPLDQTINLDFSHDTNIMSILTAFGLTQFAPLMPADRYTPNRSLVVSHLEPFAARLDIEILQAPHPVQAKRPAVHADAEEYYDTSKGPMKYIHFVLNQRTVPLGASLEECGARDDGWCELETFLKVQQNSLDRSQYEWACFGDYPAVGYGNVTDGAPVAEELEDEL</sequence>
<evidence type="ECO:0000256" key="1">
    <source>
        <dbReference type="ARBA" id="ARBA00005375"/>
    </source>
</evidence>
<dbReference type="GeneID" id="54301990"/>
<dbReference type="GO" id="GO:0016158">
    <property type="term" value="F:inositol hexakisphosphate 3-phosphatase activity"/>
    <property type="evidence" value="ECO:0007669"/>
    <property type="project" value="UniProtKB-EC"/>
</dbReference>
<dbReference type="Gene3D" id="3.40.50.1240">
    <property type="entry name" value="Phosphoglycerate mutase-like"/>
    <property type="match status" value="1"/>
</dbReference>
<dbReference type="InterPro" id="IPR000560">
    <property type="entry name" value="His_Pase_clade-2"/>
</dbReference>
<dbReference type="Proteomes" id="UP000799438">
    <property type="component" value="Unassembled WGS sequence"/>
</dbReference>
<name>A0A6A6AZE8_9PEZI</name>
<reference evidence="5" key="1">
    <citation type="journal article" date="2020" name="Stud. Mycol.">
        <title>101 Dothideomycetes genomes: a test case for predicting lifestyles and emergence of pathogens.</title>
        <authorList>
            <person name="Haridas S."/>
            <person name="Albert R."/>
            <person name="Binder M."/>
            <person name="Bloem J."/>
            <person name="Labutti K."/>
            <person name="Salamov A."/>
            <person name="Andreopoulos B."/>
            <person name="Baker S."/>
            <person name="Barry K."/>
            <person name="Bills G."/>
            <person name="Bluhm B."/>
            <person name="Cannon C."/>
            <person name="Castanera R."/>
            <person name="Culley D."/>
            <person name="Daum C."/>
            <person name="Ezra D."/>
            <person name="Gonzalez J."/>
            <person name="Henrissat B."/>
            <person name="Kuo A."/>
            <person name="Liang C."/>
            <person name="Lipzen A."/>
            <person name="Lutzoni F."/>
            <person name="Magnuson J."/>
            <person name="Mondo S."/>
            <person name="Nolan M."/>
            <person name="Ohm R."/>
            <person name="Pangilinan J."/>
            <person name="Park H.-J."/>
            <person name="Ramirez L."/>
            <person name="Alfaro M."/>
            <person name="Sun H."/>
            <person name="Tritt A."/>
            <person name="Yoshinaga Y."/>
            <person name="Zwiers L.-H."/>
            <person name="Turgeon B."/>
            <person name="Goodwin S."/>
            <person name="Spatafora J."/>
            <person name="Crous P."/>
            <person name="Grigoriev I."/>
        </authorList>
    </citation>
    <scope>NUCLEOTIDE SEQUENCE</scope>
    <source>
        <strain evidence="5">CBS 121167</strain>
    </source>
</reference>
<dbReference type="OrthoDB" id="6509975at2759"/>
<evidence type="ECO:0000256" key="2">
    <source>
        <dbReference type="ARBA" id="ARBA00012632"/>
    </source>
</evidence>
<dbReference type="EMBL" id="ML995517">
    <property type="protein sequence ID" value="KAF2136563.1"/>
    <property type="molecule type" value="Genomic_DNA"/>
</dbReference>
<dbReference type="RefSeq" id="XP_033392281.1">
    <property type="nucleotide sequence ID" value="XM_033544494.1"/>
</dbReference>
<dbReference type="PROSITE" id="PS00616">
    <property type="entry name" value="HIS_ACID_PHOSPHAT_1"/>
    <property type="match status" value="1"/>
</dbReference>
<dbReference type="PANTHER" id="PTHR20963:SF43">
    <property type="entry name" value="PUTATIVE (AFU_ORTHOLOGUE AFUA_7G01240)-RELATED"/>
    <property type="match status" value="1"/>
</dbReference>
<dbReference type="InterPro" id="IPR033379">
    <property type="entry name" value="Acid_Pase_AS"/>
</dbReference>
<accession>A0A6A6AZE8</accession>
<evidence type="ECO:0000313" key="6">
    <source>
        <dbReference type="Proteomes" id="UP000799438"/>
    </source>
</evidence>
<dbReference type="CDD" id="cd07061">
    <property type="entry name" value="HP_HAP_like"/>
    <property type="match status" value="1"/>
</dbReference>
<feature type="signal peptide" evidence="4">
    <location>
        <begin position="1"/>
        <end position="24"/>
    </location>
</feature>
<keyword evidence="4" id="KW-0732">Signal</keyword>
<gene>
    <name evidence="5" type="ORF">K452DRAFT_322332</name>
</gene>
<organism evidence="5 6">
    <name type="scientific">Aplosporella prunicola CBS 121167</name>
    <dbReference type="NCBI Taxonomy" id="1176127"/>
    <lineage>
        <taxon>Eukaryota</taxon>
        <taxon>Fungi</taxon>
        <taxon>Dikarya</taxon>
        <taxon>Ascomycota</taxon>
        <taxon>Pezizomycotina</taxon>
        <taxon>Dothideomycetes</taxon>
        <taxon>Dothideomycetes incertae sedis</taxon>
        <taxon>Botryosphaeriales</taxon>
        <taxon>Aplosporellaceae</taxon>
        <taxon>Aplosporella</taxon>
    </lineage>
</organism>
<dbReference type="SUPFAM" id="SSF53254">
    <property type="entry name" value="Phosphoglycerate mutase-like"/>
    <property type="match status" value="1"/>
</dbReference>
<dbReference type="PROSITE" id="PS00778">
    <property type="entry name" value="HIS_ACID_PHOSPHAT_2"/>
    <property type="match status" value="1"/>
</dbReference>
<comment type="similarity">
    <text evidence="1">Belongs to the histidine acid phosphatase family.</text>
</comment>
<keyword evidence="6" id="KW-1185">Reference proteome</keyword>
<protein>
    <recommendedName>
        <fullName evidence="2">3-phytase</fullName>
        <ecNumber evidence="2">3.1.3.8</ecNumber>
    </recommendedName>
</protein>
<evidence type="ECO:0000256" key="4">
    <source>
        <dbReference type="SAM" id="SignalP"/>
    </source>
</evidence>
<dbReference type="InterPro" id="IPR029033">
    <property type="entry name" value="His_PPase_superfam"/>
</dbReference>
<feature type="chain" id="PRO_5025661921" description="3-phytase" evidence="4">
    <location>
        <begin position="25"/>
        <end position="558"/>
    </location>
</feature>
<evidence type="ECO:0000256" key="3">
    <source>
        <dbReference type="ARBA" id="ARBA00022801"/>
    </source>
</evidence>